<dbReference type="HOGENOM" id="CLU_001265_5_1_6"/>
<feature type="transmembrane region" description="Helical" evidence="6">
    <location>
        <begin position="388"/>
        <end position="406"/>
    </location>
</feature>
<dbReference type="OrthoDB" id="9771451at2"/>
<feature type="transmembrane region" description="Helical" evidence="6">
    <location>
        <begin position="58"/>
        <end position="78"/>
    </location>
</feature>
<keyword evidence="4 6" id="KW-0472">Membrane</keyword>
<comment type="subcellular location">
    <subcellularLocation>
        <location evidence="1">Membrane</location>
        <topology evidence="1">Multi-pass membrane protein</topology>
    </subcellularLocation>
</comment>
<evidence type="ECO:0000256" key="1">
    <source>
        <dbReference type="ARBA" id="ARBA00004141"/>
    </source>
</evidence>
<keyword evidence="2 6" id="KW-0812">Transmembrane</keyword>
<dbReference type="PANTHER" id="PTHR11662:SF399">
    <property type="entry name" value="FI19708P1-RELATED"/>
    <property type="match status" value="1"/>
</dbReference>
<feature type="transmembrane region" description="Helical" evidence="6">
    <location>
        <begin position="20"/>
        <end position="46"/>
    </location>
</feature>
<feature type="transmembrane region" description="Helical" evidence="6">
    <location>
        <begin position="181"/>
        <end position="200"/>
    </location>
</feature>
<feature type="transmembrane region" description="Helical" evidence="6">
    <location>
        <begin position="221"/>
        <end position="243"/>
    </location>
</feature>
<dbReference type="PANTHER" id="PTHR11662">
    <property type="entry name" value="SOLUTE CARRIER FAMILY 17"/>
    <property type="match status" value="1"/>
</dbReference>
<evidence type="ECO:0000256" key="6">
    <source>
        <dbReference type="SAM" id="Phobius"/>
    </source>
</evidence>
<dbReference type="PROSITE" id="PS50850">
    <property type="entry name" value="MFS"/>
    <property type="match status" value="1"/>
</dbReference>
<dbReference type="AlphaFoldDB" id="K4L297"/>
<feature type="domain" description="Major facilitator superfamily (MFS) profile" evidence="7">
    <location>
        <begin position="20"/>
        <end position="410"/>
    </location>
</feature>
<dbReference type="InterPro" id="IPR050382">
    <property type="entry name" value="MFS_Na/Anion_cotransporter"/>
</dbReference>
<dbReference type="Proteomes" id="UP000000466">
    <property type="component" value="Chromosome"/>
</dbReference>
<evidence type="ECO:0000313" key="9">
    <source>
        <dbReference type="Proteomes" id="UP000000466"/>
    </source>
</evidence>
<evidence type="ECO:0000256" key="2">
    <source>
        <dbReference type="ARBA" id="ARBA00022692"/>
    </source>
</evidence>
<organism evidence="8 9">
    <name type="scientific">Simiduia agarivorans (strain DSM 21679 / JCM 13881 / BCRC 17597 / SA1)</name>
    <dbReference type="NCBI Taxonomy" id="1117647"/>
    <lineage>
        <taxon>Bacteria</taxon>
        <taxon>Pseudomonadati</taxon>
        <taxon>Pseudomonadota</taxon>
        <taxon>Gammaproteobacteria</taxon>
        <taxon>Cellvibrionales</taxon>
        <taxon>Cellvibrionaceae</taxon>
        <taxon>Simiduia</taxon>
    </lineage>
</organism>
<feature type="transmembrane region" description="Helical" evidence="6">
    <location>
        <begin position="263"/>
        <end position="286"/>
    </location>
</feature>
<dbReference type="Gene3D" id="1.20.1250.20">
    <property type="entry name" value="MFS general substrate transporter like domains"/>
    <property type="match status" value="2"/>
</dbReference>
<feature type="transmembrane region" description="Helical" evidence="6">
    <location>
        <begin position="152"/>
        <end position="175"/>
    </location>
</feature>
<dbReference type="EMBL" id="CP003746">
    <property type="protein sequence ID" value="AFV00303.1"/>
    <property type="molecule type" value="Genomic_DNA"/>
</dbReference>
<evidence type="ECO:0000256" key="3">
    <source>
        <dbReference type="ARBA" id="ARBA00022989"/>
    </source>
</evidence>
<accession>K4L297</accession>
<dbReference type="InterPro" id="IPR036259">
    <property type="entry name" value="MFS_trans_sf"/>
</dbReference>
<reference evidence="8 9" key="1">
    <citation type="journal article" date="2013" name="Genome Announc.">
        <title>Complete genome sequence of Simiduia agarivorans SA1(T), a marine bacterium able to degrade a variety of polysaccharides.</title>
        <authorList>
            <person name="Lin S.Y."/>
            <person name="Shieh W.Y."/>
            <person name="Chen J.S."/>
            <person name="Tang S.L."/>
        </authorList>
    </citation>
    <scope>NUCLEOTIDE SEQUENCE [LARGE SCALE GENOMIC DNA]</scope>
    <source>
        <strain evidence="9">DSM 21679 / JCM 13881 / BCRC 17597 / SA1</strain>
    </source>
</reference>
<dbReference type="InterPro" id="IPR020846">
    <property type="entry name" value="MFS_dom"/>
</dbReference>
<feature type="transmembrane region" description="Helical" evidence="6">
    <location>
        <begin position="298"/>
        <end position="315"/>
    </location>
</feature>
<feature type="transmembrane region" description="Helical" evidence="6">
    <location>
        <begin position="358"/>
        <end position="376"/>
    </location>
</feature>
<sequence length="411" mass="44793">MTHTARASTTNAPATGRWRLAWVLMVSLFIGYLDRLNISLALPLIAEEFAWSTADKQHYGSLLMSLFYLAYGAANILLTPLGARFGAKRSLQLIVVLWSVFTAMGAWFSQILVLFLASRVLLGLAEGIHFPMMNTLTQRWFAPEERSRANGIWISGIFLAILTAPLLLVPIMDAWGWRAGFHGLAVAGLLITLPLISLYVQDAPPGQTSDHTPPKLLDPAPWRLLAHPSVALMLLAGILNNMLSLGISNWLPTYFASRADVDYAQLTWIAALPYVFSLLGLALFSWLGDRTGKRGRNAAFGFVAAGLCVTGAFSADDLWLSLALFCAGVFFITTFNACEFAMVQYLLPERNIAQGSGLYNGLSVMIGGGLGTWFVGQFMADANQMGSVAPLSGLFVCAAAVLWWLGRRTNY</sequence>
<dbReference type="InterPro" id="IPR011701">
    <property type="entry name" value="MFS"/>
</dbReference>
<proteinExistence type="inferred from homology"/>
<dbReference type="KEGG" id="saga:M5M_15850"/>
<keyword evidence="3 6" id="KW-1133">Transmembrane helix</keyword>
<feature type="transmembrane region" description="Helical" evidence="6">
    <location>
        <begin position="321"/>
        <end position="346"/>
    </location>
</feature>
<keyword evidence="9" id="KW-1185">Reference proteome</keyword>
<evidence type="ECO:0000256" key="5">
    <source>
        <dbReference type="ARBA" id="ARBA00038514"/>
    </source>
</evidence>
<feature type="transmembrane region" description="Helical" evidence="6">
    <location>
        <begin position="114"/>
        <end position="132"/>
    </location>
</feature>
<protein>
    <submittedName>
        <fullName evidence="8">Major facilitator superfamily protein</fullName>
    </submittedName>
</protein>
<dbReference type="Pfam" id="PF07690">
    <property type="entry name" value="MFS_1"/>
    <property type="match status" value="1"/>
</dbReference>
<dbReference type="RefSeq" id="WP_015048455.1">
    <property type="nucleotide sequence ID" value="NC_018868.3"/>
</dbReference>
<dbReference type="GO" id="GO:0016020">
    <property type="term" value="C:membrane"/>
    <property type="evidence" value="ECO:0007669"/>
    <property type="project" value="UniProtKB-SubCell"/>
</dbReference>
<evidence type="ECO:0000256" key="4">
    <source>
        <dbReference type="ARBA" id="ARBA00023136"/>
    </source>
</evidence>
<dbReference type="SUPFAM" id="SSF103473">
    <property type="entry name" value="MFS general substrate transporter"/>
    <property type="match status" value="1"/>
</dbReference>
<dbReference type="eggNOG" id="COG2271">
    <property type="taxonomic scope" value="Bacteria"/>
</dbReference>
<name>K4L297_SIMAS</name>
<evidence type="ECO:0000313" key="8">
    <source>
        <dbReference type="EMBL" id="AFV00303.1"/>
    </source>
</evidence>
<feature type="transmembrane region" description="Helical" evidence="6">
    <location>
        <begin position="90"/>
        <end position="108"/>
    </location>
</feature>
<dbReference type="GO" id="GO:0022857">
    <property type="term" value="F:transmembrane transporter activity"/>
    <property type="evidence" value="ECO:0007669"/>
    <property type="project" value="InterPro"/>
</dbReference>
<dbReference type="STRING" id="1117647.M5M_15850"/>
<evidence type="ECO:0000259" key="7">
    <source>
        <dbReference type="PROSITE" id="PS50850"/>
    </source>
</evidence>
<comment type="similarity">
    <text evidence="5">Belongs to the major facilitator superfamily. Phthalate permease family.</text>
</comment>
<gene>
    <name evidence="8" type="ordered locus">M5M_15850</name>
</gene>